<dbReference type="Proteomes" id="UP000636505">
    <property type="component" value="Unassembled WGS sequence"/>
</dbReference>
<protein>
    <submittedName>
        <fullName evidence="3">Protein phosphatase 2C domain-containing protein</fullName>
    </submittedName>
</protein>
<feature type="domain" description="PPM-type phosphatase" evidence="2">
    <location>
        <begin position="255"/>
        <end position="506"/>
    </location>
</feature>
<dbReference type="PROSITE" id="PS51746">
    <property type="entry name" value="PPM_2"/>
    <property type="match status" value="1"/>
</dbReference>
<dbReference type="InterPro" id="IPR001932">
    <property type="entry name" value="PPM-type_phosphatase-like_dom"/>
</dbReference>
<evidence type="ECO:0000313" key="4">
    <source>
        <dbReference type="Proteomes" id="UP000636505"/>
    </source>
</evidence>
<reference evidence="3" key="1">
    <citation type="submission" date="2020-10" db="EMBL/GenBank/DDBJ databases">
        <authorList>
            <person name="Castelo-Branco R."/>
            <person name="Eusebio N."/>
            <person name="Adriana R."/>
            <person name="Vieira A."/>
            <person name="Brugerolle De Fraissinette N."/>
            <person name="Rezende De Castro R."/>
            <person name="Schneider M.P."/>
            <person name="Vasconcelos V."/>
            <person name="Leao P.N."/>
        </authorList>
    </citation>
    <scope>NUCLEOTIDE SEQUENCE</scope>
    <source>
        <strain evidence="3">LEGE 07310</strain>
    </source>
</reference>
<sequence length="618" mass="68213">MGEAETKYPLKQYVWALSQGARQVPIGHLVDGRYRVVAPSVWLDTQAERLPKLPQAIPNFVQPYLKAYPYQLHVPRVYGICHQESGAAVLLLDNVPIDRLGDLQPGIAQVWETTTPFRQVYWLWQILSLWQPLQTLGVATSLLKPDNIRIEGWRIRLIALTGQGNQPPLSRLAEVWLSWLPTAAPEIAIELEAICTAMQTGPPDLKPIKARLNRLLLTQATPLTLQLQVAGNTSAGPQQPRNEDACYPSRDEIRRASAADLPLLPRLAIVCDGVGGHEGGEVASQMAVRSLQLQFRSLLTEMAEQNGPMAPDLVIGQIEAAIRIANNLIATQNDQQGRTDRQRMGTTLVLALQLPQRIETAQGWEEVNELYIVHAGDSRAYWITPEYCQQLTVDDDIAGREVTAGRSFYATARQQPNAEALTQAVGTRDYRFLKPHIQRLILDEDGVLLLCSDGLSDNRRVEESWANYVGLVVKKIVPLSAAVDSWIELANQRNGHDNVAVVLMSCQVASEEMPPEPISLMMPQPQSLDDFTAASRALLYGEAEAAIPDASEPDERAWPPIGVSRLTVIAISVLAITGLFLWFSLRPAAPPPEPPEPERSSEMPARKGQSYAKIGVSS</sequence>
<organism evidence="3 4">
    <name type="scientific">Vasconcelosia minhoensis LEGE 07310</name>
    <dbReference type="NCBI Taxonomy" id="915328"/>
    <lineage>
        <taxon>Bacteria</taxon>
        <taxon>Bacillati</taxon>
        <taxon>Cyanobacteriota</taxon>
        <taxon>Cyanophyceae</taxon>
        <taxon>Nodosilineales</taxon>
        <taxon>Cymatolegaceae</taxon>
        <taxon>Vasconcelosia</taxon>
        <taxon>Vasconcelosia minhoensis</taxon>
    </lineage>
</organism>
<dbReference type="SUPFAM" id="SSF81606">
    <property type="entry name" value="PP2C-like"/>
    <property type="match status" value="1"/>
</dbReference>
<dbReference type="Gene3D" id="3.60.40.10">
    <property type="entry name" value="PPM-type phosphatase domain"/>
    <property type="match status" value="1"/>
</dbReference>
<proteinExistence type="predicted"/>
<keyword evidence="4" id="KW-1185">Reference proteome</keyword>
<gene>
    <name evidence="3" type="ORF">IQ241_04880</name>
</gene>
<dbReference type="SMART" id="SM00331">
    <property type="entry name" value="PP2C_SIG"/>
    <property type="match status" value="1"/>
</dbReference>
<evidence type="ECO:0000256" key="1">
    <source>
        <dbReference type="SAM" id="MobiDB-lite"/>
    </source>
</evidence>
<evidence type="ECO:0000259" key="2">
    <source>
        <dbReference type="PROSITE" id="PS51746"/>
    </source>
</evidence>
<dbReference type="Pfam" id="PF13672">
    <property type="entry name" value="PP2C_2"/>
    <property type="match status" value="1"/>
</dbReference>
<dbReference type="RefSeq" id="WP_193905297.1">
    <property type="nucleotide sequence ID" value="NZ_JADEXG010000007.1"/>
</dbReference>
<feature type="region of interest" description="Disordered" evidence="1">
    <location>
        <begin position="590"/>
        <end position="618"/>
    </location>
</feature>
<evidence type="ECO:0000313" key="3">
    <source>
        <dbReference type="EMBL" id="MBE9076636.1"/>
    </source>
</evidence>
<comment type="caution">
    <text evidence="3">The sequence shown here is derived from an EMBL/GenBank/DDBJ whole genome shotgun (WGS) entry which is preliminary data.</text>
</comment>
<dbReference type="AlphaFoldDB" id="A0A8J7ALX4"/>
<dbReference type="CDD" id="cd00143">
    <property type="entry name" value="PP2Cc"/>
    <property type="match status" value="1"/>
</dbReference>
<accession>A0A8J7ALX4</accession>
<name>A0A8J7ALX4_9CYAN</name>
<dbReference type="EMBL" id="JADEXG010000007">
    <property type="protein sequence ID" value="MBE9076636.1"/>
    <property type="molecule type" value="Genomic_DNA"/>
</dbReference>
<feature type="compositionally biased region" description="Basic and acidic residues" evidence="1">
    <location>
        <begin position="596"/>
        <end position="605"/>
    </location>
</feature>
<dbReference type="SMART" id="SM00332">
    <property type="entry name" value="PP2Cc"/>
    <property type="match status" value="1"/>
</dbReference>
<dbReference type="InterPro" id="IPR036457">
    <property type="entry name" value="PPM-type-like_dom_sf"/>
</dbReference>